<evidence type="ECO:0000256" key="1">
    <source>
        <dbReference type="ARBA" id="ARBA00004651"/>
    </source>
</evidence>
<keyword evidence="3 6" id="KW-0812">Transmembrane</keyword>
<keyword evidence="5 6" id="KW-0472">Membrane</keyword>
<keyword evidence="2" id="KW-1003">Cell membrane</keyword>
<gene>
    <name evidence="8" type="ORF">ACFQGU_03950</name>
</gene>
<reference evidence="9" key="1">
    <citation type="journal article" date="2019" name="Int. J. Syst. Evol. Microbiol.">
        <title>The Global Catalogue of Microorganisms (GCM) 10K type strain sequencing project: providing services to taxonomists for standard genome sequencing and annotation.</title>
        <authorList>
            <consortium name="The Broad Institute Genomics Platform"/>
            <consortium name="The Broad Institute Genome Sequencing Center for Infectious Disease"/>
            <person name="Wu L."/>
            <person name="Ma J."/>
        </authorList>
    </citation>
    <scope>NUCLEOTIDE SEQUENCE [LARGE SCALE GENOMIC DNA]</scope>
    <source>
        <strain evidence="9">CGMCC 4.7317</strain>
    </source>
</reference>
<dbReference type="InterPro" id="IPR027379">
    <property type="entry name" value="CLS_N"/>
</dbReference>
<protein>
    <submittedName>
        <fullName evidence="8">PLD nuclease N-terminal domain-containing protein</fullName>
    </submittedName>
</protein>
<feature type="transmembrane region" description="Helical" evidence="6">
    <location>
        <begin position="48"/>
        <end position="67"/>
    </location>
</feature>
<proteinExistence type="predicted"/>
<name>A0ABW1SXL1_9ACTN</name>
<evidence type="ECO:0000256" key="3">
    <source>
        <dbReference type="ARBA" id="ARBA00022692"/>
    </source>
</evidence>
<feature type="domain" description="Cardiolipin synthase N-terminal" evidence="7">
    <location>
        <begin position="26"/>
        <end position="68"/>
    </location>
</feature>
<comment type="subcellular location">
    <subcellularLocation>
        <location evidence="1">Cell membrane</location>
        <topology evidence="1">Multi-pass membrane protein</topology>
    </subcellularLocation>
</comment>
<evidence type="ECO:0000256" key="5">
    <source>
        <dbReference type="ARBA" id="ARBA00023136"/>
    </source>
</evidence>
<dbReference type="RefSeq" id="WP_386764062.1">
    <property type="nucleotide sequence ID" value="NZ_JBHSTI010000008.1"/>
</dbReference>
<evidence type="ECO:0000256" key="6">
    <source>
        <dbReference type="SAM" id="Phobius"/>
    </source>
</evidence>
<evidence type="ECO:0000259" key="7">
    <source>
        <dbReference type="Pfam" id="PF13396"/>
    </source>
</evidence>
<accession>A0ABW1SXL1</accession>
<dbReference type="EMBL" id="JBHSTI010000008">
    <property type="protein sequence ID" value="MFC6237016.1"/>
    <property type="molecule type" value="Genomic_DNA"/>
</dbReference>
<evidence type="ECO:0000313" key="8">
    <source>
        <dbReference type="EMBL" id="MFC6237016.1"/>
    </source>
</evidence>
<evidence type="ECO:0000256" key="2">
    <source>
        <dbReference type="ARBA" id="ARBA00022475"/>
    </source>
</evidence>
<sequence>MRKKSWSELSDAQKTAILVVGSTELALTATALVDLARRPAEQVRGRKALWVLGILVQPFGPVVYLAWGAHRPATA</sequence>
<keyword evidence="9" id="KW-1185">Reference proteome</keyword>
<keyword evidence="4 6" id="KW-1133">Transmembrane helix</keyword>
<organism evidence="8 9">
    <name type="scientific">Longivirga aurantiaca</name>
    <dbReference type="NCBI Taxonomy" id="1837743"/>
    <lineage>
        <taxon>Bacteria</taxon>
        <taxon>Bacillati</taxon>
        <taxon>Actinomycetota</taxon>
        <taxon>Actinomycetes</taxon>
        <taxon>Sporichthyales</taxon>
        <taxon>Sporichthyaceae</taxon>
        <taxon>Longivirga</taxon>
    </lineage>
</organism>
<comment type="caution">
    <text evidence="8">The sequence shown here is derived from an EMBL/GenBank/DDBJ whole genome shotgun (WGS) entry which is preliminary data.</text>
</comment>
<evidence type="ECO:0000313" key="9">
    <source>
        <dbReference type="Proteomes" id="UP001596138"/>
    </source>
</evidence>
<dbReference type="Proteomes" id="UP001596138">
    <property type="component" value="Unassembled WGS sequence"/>
</dbReference>
<evidence type="ECO:0000256" key="4">
    <source>
        <dbReference type="ARBA" id="ARBA00022989"/>
    </source>
</evidence>
<dbReference type="Pfam" id="PF13396">
    <property type="entry name" value="PLDc_N"/>
    <property type="match status" value="1"/>
</dbReference>